<proteinExistence type="predicted"/>
<evidence type="ECO:0000313" key="1">
    <source>
        <dbReference type="EMBL" id="SFS81282.1"/>
    </source>
</evidence>
<dbReference type="Pfam" id="PF22558">
    <property type="entry name" value="REase-ARP"/>
    <property type="match status" value="1"/>
</dbReference>
<reference evidence="2" key="1">
    <citation type="submission" date="2016-10" db="EMBL/GenBank/DDBJ databases">
        <authorList>
            <person name="Varghese N."/>
            <person name="Submissions S."/>
        </authorList>
    </citation>
    <scope>NUCLEOTIDE SEQUENCE [LARGE SCALE GENOMIC DNA]</scope>
    <source>
        <strain evidence="2">DSM 24450</strain>
    </source>
</reference>
<dbReference type="InterPro" id="IPR054333">
    <property type="entry name" value="REase-ARP-assoc"/>
</dbReference>
<keyword evidence="2" id="KW-1185">Reference proteome</keyword>
<gene>
    <name evidence="1" type="ORF">SAMN04488006_0170</name>
</gene>
<protein>
    <recommendedName>
        <fullName evidence="3">PD-(D/E)XK nuclease superfamily protein</fullName>
    </recommendedName>
</protein>
<evidence type="ECO:0000313" key="2">
    <source>
        <dbReference type="Proteomes" id="UP000199312"/>
    </source>
</evidence>
<dbReference type="OrthoDB" id="5511528at2"/>
<evidence type="ECO:0008006" key="3">
    <source>
        <dbReference type="Google" id="ProtNLM"/>
    </source>
</evidence>
<dbReference type="Proteomes" id="UP000199312">
    <property type="component" value="Unassembled WGS sequence"/>
</dbReference>
<accession>A0A1I6SWN5</accession>
<dbReference type="AlphaFoldDB" id="A0A1I6SWN5"/>
<organism evidence="1 2">
    <name type="scientific">Lutibacter maritimus</name>
    <dbReference type="NCBI Taxonomy" id="593133"/>
    <lineage>
        <taxon>Bacteria</taxon>
        <taxon>Pseudomonadati</taxon>
        <taxon>Bacteroidota</taxon>
        <taxon>Flavobacteriia</taxon>
        <taxon>Flavobacteriales</taxon>
        <taxon>Flavobacteriaceae</taxon>
        <taxon>Lutibacter</taxon>
    </lineage>
</organism>
<dbReference type="STRING" id="593133.SAMN04488006_0170"/>
<dbReference type="EMBL" id="FOZP01000012">
    <property type="protein sequence ID" value="SFS81282.1"/>
    <property type="molecule type" value="Genomic_DNA"/>
</dbReference>
<sequence length="278" mass="33730">MSYKDDIKQHLSDYRLKKLGHLDKGVWKRKDTIYRFNHILPKKDNVVKLNILEPYRKLFYESELSQISYHKFFHHLNSSQAMCINFFFPLFIERKLEVILDIIGLSNDSVDYETACFEKESNIEKKGRRTSFDFYFKTKKGKNIYFEIKYTEYAFGKAKKDTNHKEKYKSEYSQKCSNINENFSDQDSFLTNYQLLRNLIHISKDSYVVLLYPKDNKRISKESKFAKFNLIKKEFQNHVIDLTWEELYDFSEKEIKDSKKLKTQIIEFDEKYRIKPYR</sequence>
<name>A0A1I6SWN5_9FLAO</name>
<dbReference type="RefSeq" id="WP_090230692.1">
    <property type="nucleotide sequence ID" value="NZ_FOZP01000012.1"/>
</dbReference>